<dbReference type="PANTHER" id="PTHR24094:SF15">
    <property type="entry name" value="AMP-DEPENDENT SYNTHETASE_LIGASE DOMAIN-CONTAINING PROTEIN-RELATED"/>
    <property type="match status" value="1"/>
</dbReference>
<dbReference type="Proteomes" id="UP000824190">
    <property type="component" value="Unassembled WGS sequence"/>
</dbReference>
<keyword evidence="2" id="KW-0540">Nuclease</keyword>
<dbReference type="EMBL" id="DXGC01000004">
    <property type="protein sequence ID" value="HIW90111.1"/>
    <property type="molecule type" value="Genomic_DNA"/>
</dbReference>
<sequence length="231" mass="24384">MRGRTGPVFRLRGTTAPAVAGAVVLALGITGCTAPHVYTGEDAAVVARALTELTVVDRRVHVLGYTREHFGGWADHWYEHAAGAGMCSTRGIVLLETFGGTASPTAEATTEQVGSCPTATGTATDLYSGQPLTPQDVEVDHVVPLAVAWDHGAHAWPRHHRVDFANDRELNLLAVSGEQNRHKSDGSLSEWSPPHAGTACAYAARYLSVAVRYSLSITKDDKEAAGSACGL</sequence>
<name>A0A9D1RKQ3_9CORY</name>
<evidence type="ECO:0000313" key="2">
    <source>
        <dbReference type="EMBL" id="HIW90111.1"/>
    </source>
</evidence>
<dbReference type="GO" id="GO:0004519">
    <property type="term" value="F:endonuclease activity"/>
    <property type="evidence" value="ECO:0007669"/>
    <property type="project" value="UniProtKB-KW"/>
</dbReference>
<proteinExistence type="predicted"/>
<accession>A0A9D1RKQ3</accession>
<dbReference type="PROSITE" id="PS51257">
    <property type="entry name" value="PROKAR_LIPOPROTEIN"/>
    <property type="match status" value="1"/>
</dbReference>
<dbReference type="InterPro" id="IPR011089">
    <property type="entry name" value="GmrSD_C"/>
</dbReference>
<reference evidence="2" key="1">
    <citation type="journal article" date="2021" name="PeerJ">
        <title>Extensive microbial diversity within the chicken gut microbiome revealed by metagenomics and culture.</title>
        <authorList>
            <person name="Gilroy R."/>
            <person name="Ravi A."/>
            <person name="Getino M."/>
            <person name="Pursley I."/>
            <person name="Horton D.L."/>
            <person name="Alikhan N.F."/>
            <person name="Baker D."/>
            <person name="Gharbi K."/>
            <person name="Hall N."/>
            <person name="Watson M."/>
            <person name="Adriaenssens E.M."/>
            <person name="Foster-Nyarko E."/>
            <person name="Jarju S."/>
            <person name="Secka A."/>
            <person name="Antonio M."/>
            <person name="Oren A."/>
            <person name="Chaudhuri R.R."/>
            <person name="La Ragione R."/>
            <person name="Hildebrand F."/>
            <person name="Pallen M.J."/>
        </authorList>
    </citation>
    <scope>NUCLEOTIDE SEQUENCE</scope>
    <source>
        <strain evidence="2">CHK32-1732</strain>
    </source>
</reference>
<organism evidence="2 3">
    <name type="scientific">Candidatus Corynebacterium avicola</name>
    <dbReference type="NCBI Taxonomy" id="2838527"/>
    <lineage>
        <taxon>Bacteria</taxon>
        <taxon>Bacillati</taxon>
        <taxon>Actinomycetota</taxon>
        <taxon>Actinomycetes</taxon>
        <taxon>Mycobacteriales</taxon>
        <taxon>Corynebacteriaceae</taxon>
        <taxon>Corynebacterium</taxon>
    </lineage>
</organism>
<feature type="domain" description="GmrSD restriction endonucleases C-terminal" evidence="1">
    <location>
        <begin position="125"/>
        <end position="223"/>
    </location>
</feature>
<protein>
    <submittedName>
        <fullName evidence="2">HNH endonuclease family protein</fullName>
    </submittedName>
</protein>
<dbReference type="PANTHER" id="PTHR24094">
    <property type="entry name" value="SECRETED PROTEIN"/>
    <property type="match status" value="1"/>
</dbReference>
<gene>
    <name evidence="2" type="ORF">H9870_00345</name>
</gene>
<evidence type="ECO:0000313" key="3">
    <source>
        <dbReference type="Proteomes" id="UP000824190"/>
    </source>
</evidence>
<dbReference type="Pfam" id="PF07510">
    <property type="entry name" value="GmrSD_C"/>
    <property type="match status" value="1"/>
</dbReference>
<reference evidence="2" key="2">
    <citation type="submission" date="2021-04" db="EMBL/GenBank/DDBJ databases">
        <authorList>
            <person name="Gilroy R."/>
        </authorList>
    </citation>
    <scope>NUCLEOTIDE SEQUENCE</scope>
    <source>
        <strain evidence="2">CHK32-1732</strain>
    </source>
</reference>
<comment type="caution">
    <text evidence="2">The sequence shown here is derived from an EMBL/GenBank/DDBJ whole genome shotgun (WGS) entry which is preliminary data.</text>
</comment>
<keyword evidence="2" id="KW-0378">Hydrolase</keyword>
<evidence type="ECO:0000259" key="1">
    <source>
        <dbReference type="Pfam" id="PF07510"/>
    </source>
</evidence>
<dbReference type="AlphaFoldDB" id="A0A9D1RKQ3"/>
<keyword evidence="2" id="KW-0255">Endonuclease</keyword>